<accession>A0A9X0AN41</accession>
<evidence type="ECO:0000313" key="3">
    <source>
        <dbReference type="Proteomes" id="UP001152300"/>
    </source>
</evidence>
<organism evidence="2 3">
    <name type="scientific">Sclerotinia nivalis</name>
    <dbReference type="NCBI Taxonomy" id="352851"/>
    <lineage>
        <taxon>Eukaryota</taxon>
        <taxon>Fungi</taxon>
        <taxon>Dikarya</taxon>
        <taxon>Ascomycota</taxon>
        <taxon>Pezizomycotina</taxon>
        <taxon>Leotiomycetes</taxon>
        <taxon>Helotiales</taxon>
        <taxon>Sclerotiniaceae</taxon>
        <taxon>Sclerotinia</taxon>
    </lineage>
</organism>
<protein>
    <submittedName>
        <fullName evidence="2">Uncharacterized protein</fullName>
    </submittedName>
</protein>
<reference evidence="2" key="1">
    <citation type="submission" date="2022-11" db="EMBL/GenBank/DDBJ databases">
        <title>Genome Resource of Sclerotinia nivalis Strain SnTB1, a Plant Pathogen Isolated from American Ginseng.</title>
        <authorList>
            <person name="Fan S."/>
        </authorList>
    </citation>
    <scope>NUCLEOTIDE SEQUENCE</scope>
    <source>
        <strain evidence="2">SnTB1</strain>
    </source>
</reference>
<sequence length="350" mass="40190">MSNSEPKLSRAQASSSHNQRPPPAPGSLRAILIKNCTTRLFIHPFEWTVDHLHALDVELVPSALLGEPVAEDIQSQVDESRRIRGDLRDLKGCHIVRRDPAIRHLVISMGRVQELQLEWKRLHFMYENQAIAKLHYVLIARHRSTSEFDSRLPIWAYTDQDCTHTIRQKWYDSKKKSLSFASREIRRKAELPIDPVYVAILIALAQQRRRFIPQRATSHRVTLFAPIHESIVIASARPTSTTTFKSLQAGRREIVSKIVQYTADISTAYLQKFEEPYKFYDVGLQIETKMLSLNEAAAFFQAMKYASNDLNTYSKPSPEGSTSKRKALEELHLNTGDQKLESKRRKVCNT</sequence>
<comment type="caution">
    <text evidence="2">The sequence shown here is derived from an EMBL/GenBank/DDBJ whole genome shotgun (WGS) entry which is preliminary data.</text>
</comment>
<name>A0A9X0AN41_9HELO</name>
<proteinExistence type="predicted"/>
<evidence type="ECO:0000256" key="1">
    <source>
        <dbReference type="SAM" id="MobiDB-lite"/>
    </source>
</evidence>
<dbReference type="AlphaFoldDB" id="A0A9X0AN41"/>
<dbReference type="Proteomes" id="UP001152300">
    <property type="component" value="Unassembled WGS sequence"/>
</dbReference>
<feature type="region of interest" description="Disordered" evidence="1">
    <location>
        <begin position="330"/>
        <end position="350"/>
    </location>
</feature>
<evidence type="ECO:0000313" key="2">
    <source>
        <dbReference type="EMBL" id="KAJ8065841.1"/>
    </source>
</evidence>
<keyword evidence="3" id="KW-1185">Reference proteome</keyword>
<dbReference type="OrthoDB" id="5343483at2759"/>
<feature type="compositionally biased region" description="Polar residues" evidence="1">
    <location>
        <begin position="1"/>
        <end position="19"/>
    </location>
</feature>
<gene>
    <name evidence="2" type="ORF">OCU04_004945</name>
</gene>
<dbReference type="EMBL" id="JAPEIS010000005">
    <property type="protein sequence ID" value="KAJ8065841.1"/>
    <property type="molecule type" value="Genomic_DNA"/>
</dbReference>
<feature type="region of interest" description="Disordered" evidence="1">
    <location>
        <begin position="1"/>
        <end position="26"/>
    </location>
</feature>